<keyword evidence="1" id="KW-0812">Transmembrane</keyword>
<dbReference type="PROSITE" id="PS00409">
    <property type="entry name" value="PROKAR_NTER_METHYL"/>
    <property type="match status" value="1"/>
</dbReference>
<dbReference type="RefSeq" id="WP_350447859.1">
    <property type="nucleotide sequence ID" value="NZ_CP158373.1"/>
</dbReference>
<dbReference type="Pfam" id="PF07963">
    <property type="entry name" value="N_methyl"/>
    <property type="match status" value="1"/>
</dbReference>
<sequence length="269" mass="28837">MNHKNINNLSKGQAGLSLVELMIALTLGLILLLGVIQVFIASKQTFATNDAMSKLQENGRFGLEFISQSARLGGYLSPGASLDRPLPIEKEVCSVGNSSNNPCAVNGSGSASDVISFTFEPPIIDGVKRDCAGATVPDNNLVTNTYFILAADANNPLPALACKSFNRTTNAVLSPQQRLIDGIDALQVQYGVDTAGNSKSVNQFVSSDRVTNWTKVIAVRIALLANSIDVLNPAPPQRNFYLLDAAPLSFNDGRARQVFTTTIQFKNNY</sequence>
<proteinExistence type="predicted"/>
<keyword evidence="1" id="KW-0472">Membrane</keyword>
<dbReference type="GO" id="GO:0043683">
    <property type="term" value="P:type IV pilus assembly"/>
    <property type="evidence" value="ECO:0007669"/>
    <property type="project" value="InterPro"/>
</dbReference>
<dbReference type="InterPro" id="IPR012902">
    <property type="entry name" value="N_methyl_site"/>
</dbReference>
<organism evidence="2">
    <name type="scientific">Pseudomonas solani</name>
    <dbReference type="NCBI Taxonomy" id="2731552"/>
    <lineage>
        <taxon>Bacteria</taxon>
        <taxon>Pseudomonadati</taxon>
        <taxon>Pseudomonadota</taxon>
        <taxon>Gammaproteobacteria</taxon>
        <taxon>Pseudomonadales</taxon>
        <taxon>Pseudomonadaceae</taxon>
        <taxon>Pseudomonas</taxon>
    </lineage>
</organism>
<dbReference type="InterPro" id="IPR032092">
    <property type="entry name" value="PilW"/>
</dbReference>
<evidence type="ECO:0000256" key="1">
    <source>
        <dbReference type="SAM" id="Phobius"/>
    </source>
</evidence>
<dbReference type="Pfam" id="PF16074">
    <property type="entry name" value="PilW"/>
    <property type="match status" value="1"/>
</dbReference>
<evidence type="ECO:0000313" key="2">
    <source>
        <dbReference type="EMBL" id="XBY65332.1"/>
    </source>
</evidence>
<feature type="transmembrane region" description="Helical" evidence="1">
    <location>
        <begin position="21"/>
        <end position="40"/>
    </location>
</feature>
<name>A0AAU7Y8K0_9PSED</name>
<dbReference type="EMBL" id="CP158373">
    <property type="protein sequence ID" value="XBY65332.1"/>
    <property type="molecule type" value="Genomic_DNA"/>
</dbReference>
<keyword evidence="1" id="KW-1133">Transmembrane helix</keyword>
<reference evidence="2" key="1">
    <citation type="submission" date="2023-08" db="EMBL/GenBank/DDBJ databases">
        <title>Increased levels of nutrients transform a symbiont into a lethal pathobiont.</title>
        <authorList>
            <person name="Lachnit T."/>
            <person name="Ulrich L."/>
            <person name="Willmer F.M."/>
            <person name="Hasenbein T."/>
            <person name="Steiner L.X."/>
            <person name="Wolters M."/>
            <person name="Herbst E.M."/>
            <person name="Deines P."/>
        </authorList>
    </citation>
    <scope>NUCLEOTIDE SEQUENCE</scope>
    <source>
        <strain evidence="2">T3</strain>
    </source>
</reference>
<protein>
    <submittedName>
        <fullName evidence="2">PilW family protein</fullName>
    </submittedName>
</protein>
<accession>A0AAU7Y8K0</accession>
<dbReference type="AlphaFoldDB" id="A0AAU7Y8K0"/>
<gene>
    <name evidence="2" type="ORF">ABS648_06050</name>
</gene>